<dbReference type="Pfam" id="PF17668">
    <property type="entry name" value="Acetyltransf_17"/>
    <property type="match status" value="1"/>
</dbReference>
<feature type="domain" description="N-acetyltransferase" evidence="5">
    <location>
        <begin position="3"/>
        <end position="151"/>
    </location>
</feature>
<dbReference type="InterPro" id="IPR000182">
    <property type="entry name" value="GNAT_dom"/>
</dbReference>
<dbReference type="InterPro" id="IPR022902">
    <property type="entry name" value="NAcTrfase_Eis"/>
</dbReference>
<feature type="active site" description="Proton donor" evidence="4">
    <location>
        <position position="121"/>
    </location>
</feature>
<sequence>MTFPIRPIAESEWPDLTRVLEEAFGWTPHPEQSARFKAQTEFDRTIGSFDGDQLVGAASAFSLTMTVPGGPLPVAGVTSVSVLPSHRRRGVLSSLMRRQLADVRERGEHVAALYASEASIYGRYGYGRASSELSFHLRKPDAAFVRDWPQDPSLRLRVVRPADVRADLEKLFASVVTRRPGRYERPETVWDSVLADEEYDQRGAGPLRSVLAEDDGGVRGYALFRVKMSWDAHGLPDGELKLQELEAADPAAYALLWRSVLERDLVSRVEVGGRPVDDPLIALLADQRRLRAEVTDELWVRLVDVDQALASRAYAVPVDVVLEIEDDVCPWNAGRRRLTAGPSGAVCRPVDDAPDVTLPVAALGSAYLGDGRLGEGLQAGLLREHSPGAVRALAAALSWSPKPWCGLTF</sequence>
<dbReference type="InterPro" id="IPR036527">
    <property type="entry name" value="SCP2_sterol-bd_dom_sf"/>
</dbReference>
<dbReference type="Pfam" id="PF13527">
    <property type="entry name" value="Acetyltransf_9"/>
    <property type="match status" value="1"/>
</dbReference>
<evidence type="ECO:0000256" key="2">
    <source>
        <dbReference type="ARBA" id="ARBA00022679"/>
    </source>
</evidence>
<protein>
    <submittedName>
        <fullName evidence="6">GNAT family N-acetyltransferase</fullName>
    </submittedName>
</protein>
<dbReference type="EMBL" id="POUD01000050">
    <property type="protein sequence ID" value="PZG18598.1"/>
    <property type="molecule type" value="Genomic_DNA"/>
</dbReference>
<dbReference type="InterPro" id="IPR041380">
    <property type="entry name" value="Acetyltransf_17"/>
</dbReference>
<evidence type="ECO:0000256" key="3">
    <source>
        <dbReference type="ARBA" id="ARBA00023315"/>
    </source>
</evidence>
<keyword evidence="2 4" id="KW-0808">Transferase</keyword>
<evidence type="ECO:0000313" key="7">
    <source>
        <dbReference type="Proteomes" id="UP000249304"/>
    </source>
</evidence>
<dbReference type="Gene3D" id="3.30.1050.10">
    <property type="entry name" value="SCP2 sterol-binding domain"/>
    <property type="match status" value="1"/>
</dbReference>
<dbReference type="Gene3D" id="3.40.630.30">
    <property type="match status" value="2"/>
</dbReference>
<gene>
    <name evidence="6" type="ORF">C1J01_14645</name>
</gene>
<comment type="subunit">
    <text evidence="4">Homohexamer; trimer of dimers.</text>
</comment>
<feature type="binding site" evidence="4">
    <location>
        <begin position="116"/>
        <end position="117"/>
    </location>
    <ligand>
        <name>acetyl-CoA</name>
        <dbReference type="ChEBI" id="CHEBI:57288"/>
    </ligand>
</feature>
<dbReference type="PROSITE" id="PS51186">
    <property type="entry name" value="GNAT"/>
    <property type="match status" value="1"/>
</dbReference>
<accession>A0A2W2F122</accession>
<organism evidence="6 7">
    <name type="scientific">Nonomuraea aridisoli</name>
    <dbReference type="NCBI Taxonomy" id="2070368"/>
    <lineage>
        <taxon>Bacteria</taxon>
        <taxon>Bacillati</taxon>
        <taxon>Actinomycetota</taxon>
        <taxon>Actinomycetes</taxon>
        <taxon>Streptosporangiales</taxon>
        <taxon>Streptosporangiaceae</taxon>
        <taxon>Nonomuraea</taxon>
    </lineage>
</organism>
<dbReference type="InterPro" id="IPR025559">
    <property type="entry name" value="Eis_dom"/>
</dbReference>
<comment type="similarity">
    <text evidence="1 4">Belongs to the acetyltransferase Eis family.</text>
</comment>
<dbReference type="PANTHER" id="PTHR37817:SF1">
    <property type="entry name" value="N-ACETYLTRANSFERASE EIS"/>
    <property type="match status" value="1"/>
</dbReference>
<feature type="active site" description="Proton acceptor; via carboxylate" evidence="4">
    <location>
        <position position="409"/>
    </location>
</feature>
<dbReference type="Pfam" id="PF13530">
    <property type="entry name" value="SCP2_2"/>
    <property type="match status" value="1"/>
</dbReference>
<dbReference type="InterPro" id="IPR016181">
    <property type="entry name" value="Acyl_CoA_acyltransferase"/>
</dbReference>
<dbReference type="SUPFAM" id="SSF55729">
    <property type="entry name" value="Acyl-CoA N-acyltransferases (Nat)"/>
    <property type="match status" value="1"/>
</dbReference>
<feature type="binding site" evidence="4">
    <location>
        <begin position="88"/>
        <end position="93"/>
    </location>
    <ligand>
        <name>acetyl-CoA</name>
        <dbReference type="ChEBI" id="CHEBI:57288"/>
    </ligand>
</feature>
<evidence type="ECO:0000256" key="4">
    <source>
        <dbReference type="HAMAP-Rule" id="MF_01812"/>
    </source>
</evidence>
<proteinExistence type="inferred from homology"/>
<evidence type="ECO:0000256" key="1">
    <source>
        <dbReference type="ARBA" id="ARBA00009213"/>
    </source>
</evidence>
<dbReference type="Proteomes" id="UP000249304">
    <property type="component" value="Unassembled WGS sequence"/>
</dbReference>
<dbReference type="AlphaFoldDB" id="A0A2W2F122"/>
<evidence type="ECO:0000259" key="5">
    <source>
        <dbReference type="PROSITE" id="PS51186"/>
    </source>
</evidence>
<feature type="binding site" evidence="4">
    <location>
        <begin position="80"/>
        <end position="82"/>
    </location>
    <ligand>
        <name>acetyl-CoA</name>
        <dbReference type="ChEBI" id="CHEBI:57288"/>
    </ligand>
</feature>
<dbReference type="PANTHER" id="PTHR37817">
    <property type="entry name" value="N-ACETYLTRANSFERASE EIS"/>
    <property type="match status" value="1"/>
</dbReference>
<keyword evidence="3 4" id="KW-0012">Acyltransferase</keyword>
<comment type="caution">
    <text evidence="6">The sequence shown here is derived from an EMBL/GenBank/DDBJ whole genome shotgun (WGS) entry which is preliminary data.</text>
</comment>
<reference evidence="6 7" key="1">
    <citation type="submission" date="2018-01" db="EMBL/GenBank/DDBJ databases">
        <title>Draft genome sequence of Nonomuraea sp. KC333.</title>
        <authorList>
            <person name="Sahin N."/>
            <person name="Saygin H."/>
            <person name="Ay H."/>
        </authorList>
    </citation>
    <scope>NUCLEOTIDE SEQUENCE [LARGE SCALE GENOMIC DNA]</scope>
    <source>
        <strain evidence="6 7">KC333</strain>
    </source>
</reference>
<dbReference type="SUPFAM" id="SSF55718">
    <property type="entry name" value="SCP-like"/>
    <property type="match status" value="1"/>
</dbReference>
<dbReference type="OrthoDB" id="8399956at2"/>
<dbReference type="NCBIfam" id="NF002367">
    <property type="entry name" value="PRK01346.1-4"/>
    <property type="match status" value="1"/>
</dbReference>
<dbReference type="GO" id="GO:0034069">
    <property type="term" value="F:aminoglycoside N-acetyltransferase activity"/>
    <property type="evidence" value="ECO:0007669"/>
    <property type="project" value="TreeGrafter"/>
</dbReference>
<dbReference type="CDD" id="cd04301">
    <property type="entry name" value="NAT_SF"/>
    <property type="match status" value="1"/>
</dbReference>
<keyword evidence="7" id="KW-1185">Reference proteome</keyword>
<dbReference type="HAMAP" id="MF_01812">
    <property type="entry name" value="Eis"/>
    <property type="match status" value="1"/>
</dbReference>
<dbReference type="RefSeq" id="WP_111179513.1">
    <property type="nucleotide sequence ID" value="NZ_POUD01000050.1"/>
</dbReference>
<dbReference type="InterPro" id="IPR051554">
    <property type="entry name" value="Acetyltransferase_Eis"/>
</dbReference>
<dbReference type="GO" id="GO:0030649">
    <property type="term" value="P:aminoglycoside antibiotic catabolic process"/>
    <property type="evidence" value="ECO:0007669"/>
    <property type="project" value="TreeGrafter"/>
</dbReference>
<evidence type="ECO:0000313" key="6">
    <source>
        <dbReference type="EMBL" id="PZG18598.1"/>
    </source>
</evidence>
<name>A0A2W2F122_9ACTN</name>